<feature type="compositionally biased region" description="Low complexity" evidence="1">
    <location>
        <begin position="209"/>
        <end position="236"/>
    </location>
</feature>
<dbReference type="PANTHER" id="PTHR47052:SF3">
    <property type="entry name" value="INGRESSION PROTEIN 1"/>
    <property type="match status" value="1"/>
</dbReference>
<protein>
    <recommendedName>
        <fullName evidence="2">C2 domain-containing protein</fullName>
    </recommendedName>
</protein>
<evidence type="ECO:0000259" key="2">
    <source>
        <dbReference type="PROSITE" id="PS50004"/>
    </source>
</evidence>
<dbReference type="Gene3D" id="2.60.40.150">
    <property type="entry name" value="C2 domain"/>
    <property type="match status" value="1"/>
</dbReference>
<feature type="compositionally biased region" description="Pro residues" evidence="1">
    <location>
        <begin position="253"/>
        <end position="264"/>
    </location>
</feature>
<dbReference type="AlphaFoldDB" id="A0A1X2HTB8"/>
<organism evidence="3 4">
    <name type="scientific">Syncephalastrum racemosum</name>
    <name type="common">Filamentous fungus</name>
    <dbReference type="NCBI Taxonomy" id="13706"/>
    <lineage>
        <taxon>Eukaryota</taxon>
        <taxon>Fungi</taxon>
        <taxon>Fungi incertae sedis</taxon>
        <taxon>Mucoromycota</taxon>
        <taxon>Mucoromycotina</taxon>
        <taxon>Mucoromycetes</taxon>
        <taxon>Mucorales</taxon>
        <taxon>Syncephalastraceae</taxon>
        <taxon>Syncephalastrum</taxon>
    </lineage>
</organism>
<dbReference type="PROSITE" id="PS50004">
    <property type="entry name" value="C2"/>
    <property type="match status" value="1"/>
</dbReference>
<feature type="compositionally biased region" description="Pro residues" evidence="1">
    <location>
        <begin position="310"/>
        <end position="319"/>
    </location>
</feature>
<evidence type="ECO:0000313" key="3">
    <source>
        <dbReference type="EMBL" id="ORZ02820.1"/>
    </source>
</evidence>
<dbReference type="OrthoDB" id="270970at2759"/>
<feature type="region of interest" description="Disordered" evidence="1">
    <location>
        <begin position="41"/>
        <end position="61"/>
    </location>
</feature>
<accession>A0A1X2HTB8</accession>
<dbReference type="InParanoid" id="A0A1X2HTB8"/>
<dbReference type="EMBL" id="MCGN01000001">
    <property type="protein sequence ID" value="ORZ02820.1"/>
    <property type="molecule type" value="Genomic_DNA"/>
</dbReference>
<feature type="compositionally biased region" description="Low complexity" evidence="1">
    <location>
        <begin position="265"/>
        <end position="276"/>
    </location>
</feature>
<keyword evidence="4" id="KW-1185">Reference proteome</keyword>
<dbReference type="InterPro" id="IPR035892">
    <property type="entry name" value="C2_domain_sf"/>
</dbReference>
<dbReference type="Proteomes" id="UP000242180">
    <property type="component" value="Unassembled WGS sequence"/>
</dbReference>
<dbReference type="STRING" id="13706.A0A1X2HTB8"/>
<reference evidence="3 4" key="1">
    <citation type="submission" date="2016-07" db="EMBL/GenBank/DDBJ databases">
        <title>Pervasive Adenine N6-methylation of Active Genes in Fungi.</title>
        <authorList>
            <consortium name="DOE Joint Genome Institute"/>
            <person name="Mondo S.J."/>
            <person name="Dannebaum R.O."/>
            <person name="Kuo R.C."/>
            <person name="Labutti K."/>
            <person name="Haridas S."/>
            <person name="Kuo A."/>
            <person name="Salamov A."/>
            <person name="Ahrendt S.R."/>
            <person name="Lipzen A."/>
            <person name="Sullivan W."/>
            <person name="Andreopoulos W.B."/>
            <person name="Clum A."/>
            <person name="Lindquist E."/>
            <person name="Daum C."/>
            <person name="Ramamoorthy G.K."/>
            <person name="Gryganskyi A."/>
            <person name="Culley D."/>
            <person name="Magnuson J.K."/>
            <person name="James T.Y."/>
            <person name="O'Malley M.A."/>
            <person name="Stajich J.E."/>
            <person name="Spatafora J.W."/>
            <person name="Visel A."/>
            <person name="Grigoriev I.V."/>
        </authorList>
    </citation>
    <scope>NUCLEOTIDE SEQUENCE [LARGE SCALE GENOMIC DNA]</scope>
    <source>
        <strain evidence="3 4">NRRL 2496</strain>
    </source>
</reference>
<feature type="compositionally biased region" description="Pro residues" evidence="1">
    <location>
        <begin position="331"/>
        <end position="357"/>
    </location>
</feature>
<name>A0A1X2HTB8_SYNRA</name>
<dbReference type="OMA" id="YPNNQAQ"/>
<sequence>MAHPRIIGELAVVALEAENLPKIAGNLTSFCVFKLGNVAKRTKSDPRGGRNPTWDDQVNMPVPAGATTMIVQVMDEQKGEQLVCEGTVDLTKVLKDGEFDDWVPMKRRGQEAGDVYLELTFYAALNNPPPRRQPTRFGHPRPPAMAQGYGRPPPPMAQPYARPRPPPVHVGAPMGMARPAAPPLQANPPSSQPYAIQQPQHRPPPPTPSGSSVMSPVSSTSSQVSVGSTWRASSTPRPRPPPGPAPNNGGHSPRPPAMFAPAPPSSHGSPGPTGAPLLSAPYRPMSGTPPVSHQPPYGSNNGYMYQNDPRPYPPKPLPQTPGSYPQHFEPGLPPQPPTSFPTPQPYPGAYPPGPPPSSQGFSPHPHQAGYPPHNGPPPPQPYGGGNGGYPPAPPPSGGGYPRPGYPPY</sequence>
<dbReference type="SMART" id="SM00239">
    <property type="entry name" value="C2"/>
    <property type="match status" value="1"/>
</dbReference>
<gene>
    <name evidence="3" type="ORF">BCR43DRAFT_482225</name>
</gene>
<feature type="domain" description="C2" evidence="2">
    <location>
        <begin position="1"/>
        <end position="103"/>
    </location>
</feature>
<dbReference type="PANTHER" id="PTHR47052">
    <property type="entry name" value="CONSERVED SERINE PROLINE-RICH PROTEIN (AFU_ORTHOLOGUE AFUA_2G01790)"/>
    <property type="match status" value="1"/>
</dbReference>
<evidence type="ECO:0000256" key="1">
    <source>
        <dbReference type="SAM" id="MobiDB-lite"/>
    </source>
</evidence>
<dbReference type="InterPro" id="IPR052981">
    <property type="entry name" value="Ingression_C2_domain"/>
</dbReference>
<feature type="compositionally biased region" description="Polar residues" evidence="1">
    <location>
        <begin position="187"/>
        <end position="200"/>
    </location>
</feature>
<dbReference type="InterPro" id="IPR000008">
    <property type="entry name" value="C2_dom"/>
</dbReference>
<feature type="region of interest" description="Disordered" evidence="1">
    <location>
        <begin position="127"/>
        <end position="408"/>
    </location>
</feature>
<dbReference type="SUPFAM" id="SSF49562">
    <property type="entry name" value="C2 domain (Calcium/lipid-binding domain, CaLB)"/>
    <property type="match status" value="1"/>
</dbReference>
<feature type="compositionally biased region" description="Low complexity" evidence="1">
    <location>
        <begin position="358"/>
        <end position="372"/>
    </location>
</feature>
<evidence type="ECO:0000313" key="4">
    <source>
        <dbReference type="Proteomes" id="UP000242180"/>
    </source>
</evidence>
<comment type="caution">
    <text evidence="3">The sequence shown here is derived from an EMBL/GenBank/DDBJ whole genome shotgun (WGS) entry which is preliminary data.</text>
</comment>
<dbReference type="Pfam" id="PF00168">
    <property type="entry name" value="C2"/>
    <property type="match status" value="1"/>
</dbReference>
<feature type="compositionally biased region" description="Pro residues" evidence="1">
    <location>
        <begin position="151"/>
        <end position="168"/>
    </location>
</feature>
<proteinExistence type="predicted"/>